<keyword evidence="4" id="KW-0813">Transport</keyword>
<dbReference type="Gene3D" id="3.40.50.2300">
    <property type="match status" value="1"/>
</dbReference>
<dbReference type="GO" id="GO:0005351">
    <property type="term" value="F:carbohydrate:proton symporter activity"/>
    <property type="evidence" value="ECO:0007669"/>
    <property type="project" value="InterPro"/>
</dbReference>
<evidence type="ECO:0000256" key="9">
    <source>
        <dbReference type="ARBA" id="ARBA00022683"/>
    </source>
</evidence>
<keyword evidence="11" id="KW-0418">Kinase</keyword>
<dbReference type="Gene3D" id="3.40.930.10">
    <property type="entry name" value="Mannitol-specific EII, Chain A"/>
    <property type="match status" value="1"/>
</dbReference>
<dbReference type="EMBL" id="PJZK01000004">
    <property type="protein sequence ID" value="PLR51943.1"/>
    <property type="molecule type" value="Genomic_DNA"/>
</dbReference>
<dbReference type="OrthoDB" id="9782569at2"/>
<dbReference type="InterPro" id="IPR002178">
    <property type="entry name" value="PTS_EIIA_type-2_dom"/>
</dbReference>
<evidence type="ECO:0000256" key="11">
    <source>
        <dbReference type="ARBA" id="ARBA00022777"/>
    </source>
</evidence>
<keyword evidence="12 14" id="KW-1133">Transmembrane helix</keyword>
<dbReference type="SUPFAM" id="SSF55804">
    <property type="entry name" value="Phoshotransferase/anion transport protein"/>
    <property type="match status" value="1"/>
</dbReference>
<comment type="caution">
    <text evidence="18">The sequence shown here is derived from an EMBL/GenBank/DDBJ whole genome shotgun (WGS) entry which is preliminary data.</text>
</comment>
<dbReference type="Pfam" id="PF02302">
    <property type="entry name" value="PTS_IIB"/>
    <property type="match status" value="1"/>
</dbReference>
<evidence type="ECO:0000313" key="18">
    <source>
        <dbReference type="EMBL" id="PLR51943.1"/>
    </source>
</evidence>
<feature type="domain" description="PTS EIIB type-2" evidence="16">
    <location>
        <begin position="167"/>
        <end position="263"/>
    </location>
</feature>
<evidence type="ECO:0000256" key="7">
    <source>
        <dbReference type="ARBA" id="ARBA00022597"/>
    </source>
</evidence>
<protein>
    <recommendedName>
        <fullName evidence="3">protein-N(pi)-phosphohistidine--D-fructose phosphotransferase</fullName>
        <ecNumber evidence="3">2.7.1.202</ecNumber>
    </recommendedName>
</protein>
<dbReference type="GO" id="GO:0009401">
    <property type="term" value="P:phosphoenolpyruvate-dependent sugar phosphotransferase system"/>
    <property type="evidence" value="ECO:0007669"/>
    <property type="project" value="UniProtKB-KW"/>
</dbReference>
<dbReference type="GO" id="GO:0090563">
    <property type="term" value="F:protein-phosphocysteine-sugar phosphotransferase activity"/>
    <property type="evidence" value="ECO:0007669"/>
    <property type="project" value="TreeGrafter"/>
</dbReference>
<dbReference type="Proteomes" id="UP000234626">
    <property type="component" value="Unassembled WGS sequence"/>
</dbReference>
<evidence type="ECO:0000256" key="8">
    <source>
        <dbReference type="ARBA" id="ARBA00022679"/>
    </source>
</evidence>
<comment type="catalytic activity">
    <reaction evidence="1">
        <text>D-fructose(out) + N(pros)-phospho-L-histidyl-[protein] = D-fructose 1-phosphate(in) + L-histidyl-[protein]</text>
        <dbReference type="Rhea" id="RHEA:49252"/>
        <dbReference type="Rhea" id="RHEA-COMP:9745"/>
        <dbReference type="Rhea" id="RHEA-COMP:9746"/>
        <dbReference type="ChEBI" id="CHEBI:29979"/>
        <dbReference type="ChEBI" id="CHEBI:37721"/>
        <dbReference type="ChEBI" id="CHEBI:58674"/>
        <dbReference type="ChEBI" id="CHEBI:64837"/>
        <dbReference type="EC" id="2.7.1.202"/>
    </reaction>
</comment>
<evidence type="ECO:0000313" key="19">
    <source>
        <dbReference type="Proteomes" id="UP000234626"/>
    </source>
</evidence>
<reference evidence="18 19" key="1">
    <citation type="submission" date="2017-12" db="EMBL/GenBank/DDBJ databases">
        <title>Characterization of six clinical isolates of Enterochimera gen. nov., a novel genus of the Yersiniaciae family and the three species Enterochimera arupensis sp. nov., Enterochimera coloradensis sp. nov, and Enterochimera californica sp. nov.</title>
        <authorList>
            <person name="Rossi A."/>
            <person name="Fisher M."/>
        </authorList>
    </citation>
    <scope>NUCLEOTIDE SEQUENCE [LARGE SCALE GENOMIC DNA]</scope>
    <source>
        <strain evidence="18 19">2016Iso1</strain>
    </source>
</reference>
<feature type="domain" description="PTS EIIA type-2" evidence="15">
    <location>
        <begin position="5"/>
        <end position="151"/>
    </location>
</feature>
<dbReference type="PROSITE" id="PS51104">
    <property type="entry name" value="PTS_EIIC_TYPE_2"/>
    <property type="match status" value="1"/>
</dbReference>
<gene>
    <name evidence="18" type="ORF">CYR34_06740</name>
</gene>
<dbReference type="PROSITE" id="PS51099">
    <property type="entry name" value="PTS_EIIB_TYPE_2"/>
    <property type="match status" value="1"/>
</dbReference>
<evidence type="ECO:0000256" key="1">
    <source>
        <dbReference type="ARBA" id="ARBA00001401"/>
    </source>
</evidence>
<dbReference type="InterPro" id="IPR003352">
    <property type="entry name" value="PTS_EIIC"/>
</dbReference>
<evidence type="ECO:0000256" key="2">
    <source>
        <dbReference type="ARBA" id="ARBA00004429"/>
    </source>
</evidence>
<dbReference type="InterPro" id="IPR003501">
    <property type="entry name" value="PTS_EIIB_2/3"/>
</dbReference>
<keyword evidence="19" id="KW-1185">Reference proteome</keyword>
<dbReference type="NCBIfam" id="TIGR00829">
    <property type="entry name" value="FRU"/>
    <property type="match status" value="1"/>
</dbReference>
<keyword evidence="6" id="KW-0597">Phosphoprotein</keyword>
<evidence type="ECO:0000256" key="3">
    <source>
        <dbReference type="ARBA" id="ARBA00012799"/>
    </source>
</evidence>
<evidence type="ECO:0000259" key="16">
    <source>
        <dbReference type="PROSITE" id="PS51099"/>
    </source>
</evidence>
<name>A0A2N5EQS1_9GAMM</name>
<proteinExistence type="predicted"/>
<dbReference type="Pfam" id="PF00359">
    <property type="entry name" value="PTS_EIIA_2"/>
    <property type="match status" value="1"/>
</dbReference>
<dbReference type="InterPro" id="IPR036095">
    <property type="entry name" value="PTS_EIIB-like_sf"/>
</dbReference>
<keyword evidence="8" id="KW-0808">Transferase</keyword>
<dbReference type="EC" id="2.7.1.202" evidence="3"/>
<feature type="transmembrane region" description="Helical" evidence="14">
    <location>
        <begin position="581"/>
        <end position="601"/>
    </location>
</feature>
<feature type="transmembrane region" description="Helical" evidence="14">
    <location>
        <begin position="399"/>
        <end position="420"/>
    </location>
</feature>
<feature type="transmembrane region" description="Helical" evidence="14">
    <location>
        <begin position="556"/>
        <end position="574"/>
    </location>
</feature>
<evidence type="ECO:0000256" key="4">
    <source>
        <dbReference type="ARBA" id="ARBA00022448"/>
    </source>
</evidence>
<keyword evidence="9" id="KW-0598">Phosphotransferase system</keyword>
<sequence length="655" mass="69276">MLLSSITSDRLILLDKPWQHRADILQRLCRLLAEQGVVSDENAFLEAVWQRERLSETGFEQGIAIPHGKSPVVTRPAFAAVRLTAPVADWPTMDGEDKVDLVFLLAVPDGDPGAHLRLLSSLSLLLMEEHHVAALKAAATPAAFLAILDSSHSAAAPHVTDARQPTLIVITSCPAGIAHTYMSAEALEKAGAARGIRVLSEKQGANGVEDEVTAEQIAQADGVIFAATLPPKGKARFNGKKYVSTTVSEPLKNADGLIDRVLHHPDGILAVGAEEAPATGSGKKSFPARLYQGVSSGISYMIPVIVAAGLMIGIGQVGASLFGVVNISDAAYAAHPRPLLVVLHGLTLYGTMIMKFMYPVFSAYMAYSIADRPGLVPGFIGGAFAGGLHYLFWSIGGGIPSGFLGALMLGLVAGVVADYLNKHIRLHKNLQAMKPMLIVPGLTVLVIFFINLYLVDPVFGGINHFFQQTIIAHGNSGALMLAVIIASLTAFDLGGPVNKSAGAIAIGLAADHIYPLTSRVLGIVIPPIGIGLATLLDKYLVRQRVFDENQRVTGTTSLILGFLAIGEGAIPFMLKNPLITISINIGGAVLGAVTAISLGSVQWYPLPAVWGWPLVENLPAYLIGLLAGVAFIAVTNVFVRYALIRAGKMHIESQE</sequence>
<dbReference type="InterPro" id="IPR016152">
    <property type="entry name" value="PTrfase/Anion_transptr"/>
</dbReference>
<accession>A0A2N5EQS1</accession>
<evidence type="ECO:0000256" key="6">
    <source>
        <dbReference type="ARBA" id="ARBA00022553"/>
    </source>
</evidence>
<dbReference type="CDD" id="cd05569">
    <property type="entry name" value="PTS_IIB_fructose"/>
    <property type="match status" value="1"/>
</dbReference>
<evidence type="ECO:0000256" key="13">
    <source>
        <dbReference type="ARBA" id="ARBA00023136"/>
    </source>
</evidence>
<organism evidence="18 19">
    <name type="scientific">Chimaeribacter arupi</name>
    <dbReference type="NCBI Taxonomy" id="2060066"/>
    <lineage>
        <taxon>Bacteria</taxon>
        <taxon>Pseudomonadati</taxon>
        <taxon>Pseudomonadota</taxon>
        <taxon>Gammaproteobacteria</taxon>
        <taxon>Enterobacterales</taxon>
        <taxon>Yersiniaceae</taxon>
        <taxon>Chimaeribacter</taxon>
    </lineage>
</organism>
<comment type="subcellular location">
    <subcellularLocation>
        <location evidence="2">Cell inner membrane</location>
        <topology evidence="2">Multi-pass membrane protein</topology>
    </subcellularLocation>
</comment>
<keyword evidence="5" id="KW-1003">Cell membrane</keyword>
<dbReference type="InterPro" id="IPR003353">
    <property type="entry name" value="PTS_IIB_fruc"/>
</dbReference>
<keyword evidence="7" id="KW-0762">Sugar transport</keyword>
<feature type="transmembrane region" description="Helical" evidence="14">
    <location>
        <begin position="339"/>
        <end position="361"/>
    </location>
</feature>
<dbReference type="InterPro" id="IPR013014">
    <property type="entry name" value="PTS_EIIC_2"/>
</dbReference>
<dbReference type="SUPFAM" id="SSF52794">
    <property type="entry name" value="PTS system IIB component-like"/>
    <property type="match status" value="1"/>
</dbReference>
<evidence type="ECO:0000256" key="12">
    <source>
        <dbReference type="ARBA" id="ARBA00022989"/>
    </source>
</evidence>
<feature type="transmembrane region" description="Helical" evidence="14">
    <location>
        <begin position="298"/>
        <end position="319"/>
    </location>
</feature>
<feature type="transmembrane region" description="Helical" evidence="14">
    <location>
        <begin position="621"/>
        <end position="643"/>
    </location>
</feature>
<dbReference type="Pfam" id="PF02378">
    <property type="entry name" value="PTS_EIIC"/>
    <property type="match status" value="1"/>
</dbReference>
<dbReference type="GO" id="GO:0016301">
    <property type="term" value="F:kinase activity"/>
    <property type="evidence" value="ECO:0007669"/>
    <property type="project" value="UniProtKB-KW"/>
</dbReference>
<dbReference type="RefSeq" id="WP_072926570.1">
    <property type="nucleotide sequence ID" value="NZ_JAWJZE010000003.1"/>
</dbReference>
<dbReference type="GO" id="GO:0005886">
    <property type="term" value="C:plasma membrane"/>
    <property type="evidence" value="ECO:0007669"/>
    <property type="project" value="UniProtKB-SubCell"/>
</dbReference>
<evidence type="ECO:0000256" key="10">
    <source>
        <dbReference type="ARBA" id="ARBA00022692"/>
    </source>
</evidence>
<evidence type="ECO:0000256" key="14">
    <source>
        <dbReference type="SAM" id="Phobius"/>
    </source>
</evidence>
<dbReference type="PANTHER" id="PTHR30505:SF0">
    <property type="entry name" value="FRUCTOSE-LIKE PTS SYSTEM EIIBC COMPONENT-RELATED"/>
    <property type="match status" value="1"/>
</dbReference>
<feature type="transmembrane region" description="Helical" evidence="14">
    <location>
        <begin position="516"/>
        <end position="536"/>
    </location>
</feature>
<dbReference type="PROSITE" id="PS51094">
    <property type="entry name" value="PTS_EIIA_TYPE_2"/>
    <property type="match status" value="1"/>
</dbReference>
<dbReference type="InterPro" id="IPR013011">
    <property type="entry name" value="PTS_EIIB_2"/>
</dbReference>
<dbReference type="CDD" id="cd00211">
    <property type="entry name" value="PTS_IIA_fru"/>
    <property type="match status" value="1"/>
</dbReference>
<keyword evidence="13 14" id="KW-0472">Membrane</keyword>
<feature type="domain" description="PTS EIIC type-2" evidence="17">
    <location>
        <begin position="290"/>
        <end position="641"/>
    </location>
</feature>
<feature type="transmembrane region" description="Helical" evidence="14">
    <location>
        <begin position="432"/>
        <end position="454"/>
    </location>
</feature>
<dbReference type="GO" id="GO:0022877">
    <property type="term" value="F:protein-N(PI)-phosphohistidine-fructose phosphotransferase system transporter activity"/>
    <property type="evidence" value="ECO:0007669"/>
    <property type="project" value="InterPro"/>
</dbReference>
<dbReference type="AlphaFoldDB" id="A0A2N5EQS1"/>
<evidence type="ECO:0000256" key="5">
    <source>
        <dbReference type="ARBA" id="ARBA00022475"/>
    </source>
</evidence>
<dbReference type="PANTHER" id="PTHR30505">
    <property type="entry name" value="FRUCTOSE-LIKE PERMEASE"/>
    <property type="match status" value="1"/>
</dbReference>
<evidence type="ECO:0000259" key="15">
    <source>
        <dbReference type="PROSITE" id="PS51094"/>
    </source>
</evidence>
<evidence type="ECO:0000259" key="17">
    <source>
        <dbReference type="PROSITE" id="PS51104"/>
    </source>
</evidence>
<dbReference type="InterPro" id="IPR050864">
    <property type="entry name" value="Bacterial_PTS_Sugar_Transport"/>
</dbReference>
<feature type="transmembrane region" description="Helical" evidence="14">
    <location>
        <begin position="474"/>
        <end position="495"/>
    </location>
</feature>
<dbReference type="InterPro" id="IPR006327">
    <property type="entry name" value="PTS_IIC_fruc"/>
</dbReference>
<keyword evidence="10 14" id="KW-0812">Transmembrane</keyword>
<dbReference type="NCBIfam" id="TIGR01427">
    <property type="entry name" value="PTS_IIC_fructo"/>
    <property type="match status" value="1"/>
</dbReference>